<dbReference type="KEGG" id="tcb:TCARB_1016"/>
<dbReference type="RefSeq" id="WP_148684630.1">
    <property type="nucleotide sequence ID" value="NZ_CP007493.1"/>
</dbReference>
<dbReference type="Proteomes" id="UP000266720">
    <property type="component" value="Chromosome"/>
</dbReference>
<organism evidence="1 2">
    <name type="scientific">Thermofilum adornatum 1505</name>
    <dbReference type="NCBI Taxonomy" id="697581"/>
    <lineage>
        <taxon>Archaea</taxon>
        <taxon>Thermoproteota</taxon>
        <taxon>Thermoprotei</taxon>
        <taxon>Thermofilales</taxon>
        <taxon>Thermofilaceae</taxon>
        <taxon>Thermofilum</taxon>
    </lineage>
</organism>
<name>A0A3G1A5J5_9CREN</name>
<dbReference type="STRING" id="697581.TCARB_1016"/>
<evidence type="ECO:0000313" key="1">
    <source>
        <dbReference type="EMBL" id="AJB42066.1"/>
    </source>
</evidence>
<proteinExistence type="predicted"/>
<sequence>MEPRRVIEGYYSNLENPPVPVIPLKIFPPTRRKHIVVEAKLDTGFSGPLLLTPENYLSLGLHLYESTENVVGLIAGGYRVELRVSRGIVELGKTSVPVEIYTSVFVKKNIIGRQLLNEFKVVLDAKNGKVLLENP</sequence>
<evidence type="ECO:0000313" key="2">
    <source>
        <dbReference type="Proteomes" id="UP000266720"/>
    </source>
</evidence>
<accession>A0A3G1A5J5</accession>
<reference evidence="2" key="1">
    <citation type="book" date="2010" name="EXTREMOPHILES" publisher="0:0-0">
        <title>Complete genome sequences of ten hyperthermophilic archaea reveal their metabolic capabilities and possible ecological roles.</title>
        <editorList>
            <person name="?"/>
        </editorList>
        <authorList>
            <person name="Ravin N.V."/>
            <person name="Mardanov A.V."/>
            <person name="Bonch-Osmolovskaya E.A."/>
            <person name="Skryabin K.G."/>
        </authorList>
    </citation>
    <scope>NUCLEOTIDE SEQUENCE [LARGE SCALE GENOMIC DNA]</scope>
    <source>
        <strain evidence="2">1505</strain>
    </source>
</reference>
<dbReference type="GeneID" id="25406434"/>
<protein>
    <recommendedName>
        <fullName evidence="3">Peptidase A2 domain-containing protein</fullName>
    </recommendedName>
</protein>
<evidence type="ECO:0008006" key="3">
    <source>
        <dbReference type="Google" id="ProtNLM"/>
    </source>
</evidence>
<dbReference type="AlphaFoldDB" id="A0A3G1A5J5"/>
<dbReference type="EMBL" id="CP007493">
    <property type="protein sequence ID" value="AJB42066.1"/>
    <property type="molecule type" value="Genomic_DNA"/>
</dbReference>
<gene>
    <name evidence="1" type="ORF">TCARB_1016</name>
</gene>